<dbReference type="InterPro" id="IPR019557">
    <property type="entry name" value="AminoTfrase-like_pln_mobile"/>
</dbReference>
<dbReference type="GO" id="GO:0006508">
    <property type="term" value="P:proteolysis"/>
    <property type="evidence" value="ECO:0007669"/>
    <property type="project" value="UniProtKB-KW"/>
</dbReference>
<dbReference type="Pfam" id="PF05577">
    <property type="entry name" value="Peptidase_S28"/>
    <property type="match status" value="1"/>
</dbReference>
<feature type="signal peptide" evidence="6">
    <location>
        <begin position="1"/>
        <end position="24"/>
    </location>
</feature>
<evidence type="ECO:0000313" key="8">
    <source>
        <dbReference type="EMBL" id="CAH9110772.1"/>
    </source>
</evidence>
<dbReference type="PANTHER" id="PTHR11010">
    <property type="entry name" value="PROTEASE S28 PRO-X CARBOXYPEPTIDASE-RELATED"/>
    <property type="match status" value="1"/>
</dbReference>
<evidence type="ECO:0000313" key="9">
    <source>
        <dbReference type="Proteomes" id="UP001152523"/>
    </source>
</evidence>
<dbReference type="Proteomes" id="UP001152523">
    <property type="component" value="Unassembled WGS sequence"/>
</dbReference>
<protein>
    <recommendedName>
        <fullName evidence="7">Aminotransferase-like plant mobile domain-containing protein</fullName>
    </recommendedName>
</protein>
<comment type="caution">
    <text evidence="8">The sequence shown here is derived from an EMBL/GenBank/DDBJ whole genome shotgun (WGS) entry which is preliminary data.</text>
</comment>
<evidence type="ECO:0000256" key="6">
    <source>
        <dbReference type="SAM" id="SignalP"/>
    </source>
</evidence>
<dbReference type="Gene3D" id="1.20.120.980">
    <property type="entry name" value="Serine carboxypeptidase S28, SKS domain"/>
    <property type="match status" value="1"/>
</dbReference>
<dbReference type="Gene3D" id="3.40.50.1820">
    <property type="entry name" value="alpha/beta hydrolase"/>
    <property type="match status" value="1"/>
</dbReference>
<evidence type="ECO:0000256" key="4">
    <source>
        <dbReference type="ARBA" id="ARBA00022801"/>
    </source>
</evidence>
<dbReference type="InterPro" id="IPR042269">
    <property type="entry name" value="Ser_carbopepase_S28_SKS"/>
</dbReference>
<dbReference type="GO" id="GO:0008239">
    <property type="term" value="F:dipeptidyl-peptidase activity"/>
    <property type="evidence" value="ECO:0007669"/>
    <property type="project" value="TreeGrafter"/>
</dbReference>
<gene>
    <name evidence="8" type="ORF">CEPIT_LOCUS19286</name>
</gene>
<dbReference type="FunFam" id="1.20.120.980:FF:000001">
    <property type="entry name" value="Dipeptidyl peptidase 7"/>
    <property type="match status" value="1"/>
</dbReference>
<name>A0AAV0DYZ1_9ASTE</name>
<keyword evidence="9" id="KW-1185">Reference proteome</keyword>
<feature type="chain" id="PRO_5043852309" description="Aminotransferase-like plant mobile domain-containing protein" evidence="6">
    <location>
        <begin position="25"/>
        <end position="613"/>
    </location>
</feature>
<keyword evidence="3 6" id="KW-0732">Signal</keyword>
<evidence type="ECO:0000259" key="7">
    <source>
        <dbReference type="Pfam" id="PF10536"/>
    </source>
</evidence>
<dbReference type="AlphaFoldDB" id="A0AAV0DYZ1"/>
<evidence type="ECO:0000256" key="1">
    <source>
        <dbReference type="ARBA" id="ARBA00011079"/>
    </source>
</evidence>
<evidence type="ECO:0000256" key="2">
    <source>
        <dbReference type="ARBA" id="ARBA00022670"/>
    </source>
</evidence>
<evidence type="ECO:0000256" key="3">
    <source>
        <dbReference type="ARBA" id="ARBA00022729"/>
    </source>
</evidence>
<reference evidence="8" key="1">
    <citation type="submission" date="2022-07" db="EMBL/GenBank/DDBJ databases">
        <authorList>
            <person name="Macas J."/>
            <person name="Novak P."/>
            <person name="Neumann P."/>
        </authorList>
    </citation>
    <scope>NUCLEOTIDE SEQUENCE</scope>
</reference>
<proteinExistence type="inferred from homology"/>
<feature type="domain" description="Aminotransferase-like plant mobile" evidence="7">
    <location>
        <begin position="449"/>
        <end position="531"/>
    </location>
</feature>
<sequence>MESVLRNTLCLLILLFLSWQTSYSLPRSSMVAPSFLNRFLRVPSKTISAPKYKYQIRYFQQRLDHFSFADLPSFSQRYLINTDHWSGPSRLGPIFFYCGNEGDIEWFAANTGFVWELAPRFGAMVIFPEHRYYGESMPFGSREVAYKNATTLAYLTSEQALADFAVLITELKQNTSAQSCPVILFGGSYGGMLAAWMRLKYPHISIGALAASAPILQFENIVPLDTFYNIVSNDFRRESVSCFNTIRESWDVISSVGMTKSGLSLLTKTFHLCGELKSAEDLSDWLDSAYSYLAMADYPYPADFVMPLPGNPIKEVCKKIDSSPNGTDILQRIFEGVSVYYNHTGKDKCFNIDDDPHGMSGWDWQACTEMIMPMSSNRNTSMFPAFEYDYVSDAEYCYRNYHVIPRPTWITTEFGGHNMDFSNFLIVCHWGGNVFDEGGQIRHEGGRSSFDIVELHLPHRVLRQFGFEQVIPAPINRYVELHRLDRRGKHTEDWALRHVRYVTLWDRRAELVVTRTLTFVPSVSGDYMGWYYDITRLFVSPSFRFPTHHFQPSSLALHLTTRALQRIHQRATSTVSDTQDVDMYGQALTGIASLCSDVLGRVDYDYLIHMPSS</sequence>
<dbReference type="EMBL" id="CAMAPF010000178">
    <property type="protein sequence ID" value="CAH9110772.1"/>
    <property type="molecule type" value="Genomic_DNA"/>
</dbReference>
<keyword evidence="2" id="KW-0645">Protease</keyword>
<dbReference type="InterPro" id="IPR029058">
    <property type="entry name" value="AB_hydrolase_fold"/>
</dbReference>
<dbReference type="Pfam" id="PF10536">
    <property type="entry name" value="PMD"/>
    <property type="match status" value="1"/>
</dbReference>
<dbReference type="SUPFAM" id="SSF53474">
    <property type="entry name" value="alpha/beta-Hydrolases"/>
    <property type="match status" value="1"/>
</dbReference>
<dbReference type="GO" id="GO:0005773">
    <property type="term" value="C:vacuole"/>
    <property type="evidence" value="ECO:0007669"/>
    <property type="project" value="TreeGrafter"/>
</dbReference>
<comment type="similarity">
    <text evidence="1">Belongs to the peptidase S28 family.</text>
</comment>
<keyword evidence="5" id="KW-0325">Glycoprotein</keyword>
<dbReference type="InterPro" id="IPR008758">
    <property type="entry name" value="Peptidase_S28"/>
</dbReference>
<dbReference type="PANTHER" id="PTHR11010:SF38">
    <property type="entry name" value="LYSOSOMAL PRO-X CARBOXYPEPTIDASE"/>
    <property type="match status" value="1"/>
</dbReference>
<keyword evidence="4" id="KW-0378">Hydrolase</keyword>
<dbReference type="GO" id="GO:0070008">
    <property type="term" value="F:serine-type exopeptidase activity"/>
    <property type="evidence" value="ECO:0007669"/>
    <property type="project" value="InterPro"/>
</dbReference>
<accession>A0AAV0DYZ1</accession>
<organism evidence="8 9">
    <name type="scientific">Cuscuta epithymum</name>
    <dbReference type="NCBI Taxonomy" id="186058"/>
    <lineage>
        <taxon>Eukaryota</taxon>
        <taxon>Viridiplantae</taxon>
        <taxon>Streptophyta</taxon>
        <taxon>Embryophyta</taxon>
        <taxon>Tracheophyta</taxon>
        <taxon>Spermatophyta</taxon>
        <taxon>Magnoliopsida</taxon>
        <taxon>eudicotyledons</taxon>
        <taxon>Gunneridae</taxon>
        <taxon>Pentapetalae</taxon>
        <taxon>asterids</taxon>
        <taxon>lamiids</taxon>
        <taxon>Solanales</taxon>
        <taxon>Convolvulaceae</taxon>
        <taxon>Cuscuteae</taxon>
        <taxon>Cuscuta</taxon>
        <taxon>Cuscuta subgen. Cuscuta</taxon>
    </lineage>
</organism>
<evidence type="ECO:0000256" key="5">
    <source>
        <dbReference type="ARBA" id="ARBA00023180"/>
    </source>
</evidence>